<dbReference type="Pfam" id="PF05147">
    <property type="entry name" value="LANC_like"/>
    <property type="match status" value="1"/>
</dbReference>
<dbReference type="PANTHER" id="PTHR12736">
    <property type="entry name" value="LANC-LIKE PROTEIN"/>
    <property type="match status" value="1"/>
</dbReference>
<protein>
    <recommendedName>
        <fullName evidence="2">LanC-like protein 3 homolog</fullName>
    </recommendedName>
</protein>
<dbReference type="FunFam" id="1.50.10.10:FF:000012">
    <property type="entry name" value="LanC-like protein 3"/>
    <property type="match status" value="1"/>
</dbReference>
<dbReference type="OrthoDB" id="10257263at2759"/>
<dbReference type="PANTHER" id="PTHR12736:SF7">
    <property type="entry name" value="LANC-LIKE PROTEIN 3"/>
    <property type="match status" value="1"/>
</dbReference>
<dbReference type="GO" id="GO:0046872">
    <property type="term" value="F:metal ion binding"/>
    <property type="evidence" value="ECO:0007669"/>
    <property type="project" value="UniProtKB-KW"/>
</dbReference>
<evidence type="ECO:0000256" key="2">
    <source>
        <dbReference type="ARBA" id="ARBA00069999"/>
    </source>
</evidence>
<keyword evidence="3" id="KW-0479">Metal-binding</keyword>
<dbReference type="CDD" id="cd04794">
    <property type="entry name" value="euk_LANCL"/>
    <property type="match status" value="1"/>
</dbReference>
<dbReference type="GO" id="GO:0005886">
    <property type="term" value="C:plasma membrane"/>
    <property type="evidence" value="ECO:0007669"/>
    <property type="project" value="TreeGrafter"/>
</dbReference>
<dbReference type="EMBL" id="CAJVCH010528821">
    <property type="protein sequence ID" value="CAG7823215.1"/>
    <property type="molecule type" value="Genomic_DNA"/>
</dbReference>
<feature type="binding site" evidence="3">
    <location>
        <position position="326"/>
    </location>
    <ligand>
        <name>Zn(2+)</name>
        <dbReference type="ChEBI" id="CHEBI:29105"/>
    </ligand>
</feature>
<dbReference type="AlphaFoldDB" id="A0A8J2PVI0"/>
<reference evidence="4" key="1">
    <citation type="submission" date="2021-06" db="EMBL/GenBank/DDBJ databases">
        <authorList>
            <person name="Hodson N. C."/>
            <person name="Mongue J. A."/>
            <person name="Jaron S. K."/>
        </authorList>
    </citation>
    <scope>NUCLEOTIDE SEQUENCE</scope>
</reference>
<dbReference type="GO" id="GO:0031179">
    <property type="term" value="P:peptide modification"/>
    <property type="evidence" value="ECO:0007669"/>
    <property type="project" value="InterPro"/>
</dbReference>
<feature type="binding site" evidence="3">
    <location>
        <position position="372"/>
    </location>
    <ligand>
        <name>Zn(2+)</name>
        <dbReference type="ChEBI" id="CHEBI:29105"/>
    </ligand>
</feature>
<evidence type="ECO:0000256" key="1">
    <source>
        <dbReference type="ARBA" id="ARBA00007179"/>
    </source>
</evidence>
<dbReference type="SMART" id="SM01260">
    <property type="entry name" value="LANC_like"/>
    <property type="match status" value="1"/>
</dbReference>
<feature type="binding site" evidence="3">
    <location>
        <position position="373"/>
    </location>
    <ligand>
        <name>Zn(2+)</name>
        <dbReference type="ChEBI" id="CHEBI:29105"/>
    </ligand>
</feature>
<dbReference type="InterPro" id="IPR007822">
    <property type="entry name" value="LANC-like"/>
</dbReference>
<name>A0A8J2PVI0_9HEXA</name>
<keyword evidence="5" id="KW-1185">Reference proteome</keyword>
<gene>
    <name evidence="4" type="ORF">AFUS01_LOCUS33442</name>
</gene>
<evidence type="ECO:0000313" key="5">
    <source>
        <dbReference type="Proteomes" id="UP000708208"/>
    </source>
</evidence>
<sequence>MALTYSESGNVEEAFESLFTSKCQHSSERIIKCCVVFLTVIMSSDVRYFNNPFQDFGDLNSRVPPVNKQYVKDQLIDLARVVFSKQKHECHGGLYTGAAGLTYSFLHIQSVLTEQENRYFLPLAEKLYQRHEEYFQELGSSLREKDLPGFIHGKAGVDAVGAVLGKVTGNKKLFETSTRNYAAAADICKPRNFQSKGSDELFVGRGGYLLGVLWLQEKLGYQPVPIQDVKDVWDATIRSGRKYATAKRSPCRLMYAYHDKEYLGAAHGLSSILQVLLSFPEFLKQDPKAEADIKNTIDYYLTLQDKNGNYPSSTGKVGPYNLVHWCHGATGAAFMFAKAYLTFGDRKYLNACISCGDCIWRFGLLKKGPGICHGVAGNGYVFLLLHRLLQEDTTNCKNLYRAGKFAEFLKNDIFIQYARTPDRPYSLYEGLAGTLCFLADLLHPGQAEYPFFNVFYNYLTA</sequence>
<organism evidence="4 5">
    <name type="scientific">Allacma fusca</name>
    <dbReference type="NCBI Taxonomy" id="39272"/>
    <lineage>
        <taxon>Eukaryota</taxon>
        <taxon>Metazoa</taxon>
        <taxon>Ecdysozoa</taxon>
        <taxon>Arthropoda</taxon>
        <taxon>Hexapoda</taxon>
        <taxon>Collembola</taxon>
        <taxon>Symphypleona</taxon>
        <taxon>Sminthuridae</taxon>
        <taxon>Allacma</taxon>
    </lineage>
</organism>
<comment type="caution">
    <text evidence="4">The sequence shown here is derived from an EMBL/GenBank/DDBJ whole genome shotgun (WGS) entry which is preliminary data.</text>
</comment>
<evidence type="ECO:0000313" key="4">
    <source>
        <dbReference type="EMBL" id="CAG7823215.1"/>
    </source>
</evidence>
<accession>A0A8J2PVI0</accession>
<evidence type="ECO:0000256" key="3">
    <source>
        <dbReference type="PIRSR" id="PIRSR607822-1"/>
    </source>
</evidence>
<proteinExistence type="inferred from homology"/>
<dbReference type="Proteomes" id="UP000708208">
    <property type="component" value="Unassembled WGS sequence"/>
</dbReference>
<comment type="similarity">
    <text evidence="1">Belongs to the LanC-like protein family.</text>
</comment>
<keyword evidence="3" id="KW-0862">Zinc</keyword>